<dbReference type="NCBIfam" id="TIGR01763">
    <property type="entry name" value="MalateDH_bact"/>
    <property type="match status" value="1"/>
</dbReference>
<dbReference type="GO" id="GO:0006099">
    <property type="term" value="P:tricarboxylic acid cycle"/>
    <property type="evidence" value="ECO:0007669"/>
    <property type="project" value="UniProtKB-UniRule"/>
</dbReference>
<keyword evidence="4 5" id="KW-0520">NAD</keyword>
<comment type="similarity">
    <text evidence="5">Belongs to the LDH/MDH superfamily. MDH type 3 family.</text>
</comment>
<dbReference type="InterPro" id="IPR015955">
    <property type="entry name" value="Lactate_DH/Glyco_Ohase_4_C"/>
</dbReference>
<keyword evidence="12" id="KW-1185">Reference proteome</keyword>
<keyword evidence="3 5" id="KW-0560">Oxidoreductase</keyword>
<feature type="binding site" evidence="5 7">
    <location>
        <position position="83"/>
    </location>
    <ligand>
        <name>substrate</name>
    </ligand>
</feature>
<dbReference type="PRINTS" id="PR00086">
    <property type="entry name" value="LLDHDRGNASE"/>
</dbReference>
<evidence type="ECO:0000256" key="1">
    <source>
        <dbReference type="ARBA" id="ARBA00003966"/>
    </source>
</evidence>
<evidence type="ECO:0000256" key="8">
    <source>
        <dbReference type="PIRSR" id="PIRSR000102-3"/>
    </source>
</evidence>
<feature type="binding site" evidence="5 7">
    <location>
        <position position="152"/>
    </location>
    <ligand>
        <name>substrate</name>
    </ligand>
</feature>
<dbReference type="Gene3D" id="3.90.110.10">
    <property type="entry name" value="Lactate dehydrogenase/glycoside hydrolase, family 4, C-terminal"/>
    <property type="match status" value="1"/>
</dbReference>
<evidence type="ECO:0000256" key="2">
    <source>
        <dbReference type="ARBA" id="ARBA00022532"/>
    </source>
</evidence>
<feature type="active site" description="Proton acceptor" evidence="5 6">
    <location>
        <position position="176"/>
    </location>
</feature>
<dbReference type="PANTHER" id="PTHR43128:SF16">
    <property type="entry name" value="L-LACTATE DEHYDROGENASE"/>
    <property type="match status" value="1"/>
</dbReference>
<evidence type="ECO:0000256" key="6">
    <source>
        <dbReference type="PIRSR" id="PIRSR000102-1"/>
    </source>
</evidence>
<dbReference type="GO" id="GO:0004459">
    <property type="term" value="F:L-lactate dehydrogenase (NAD+) activity"/>
    <property type="evidence" value="ECO:0007669"/>
    <property type="project" value="TreeGrafter"/>
</dbReference>
<sequence>MARNKIALIGSGMIGGTLAHMIGLKELGDVVLFDIAEGIPQGKGLDIAESSPVDGFDTRYVGVNDYAGIEGADVCIVTAGVPRKPGMSRDDLLGINLKVMEQVGAGIKKYAPNAFVICITNPLDAMVWALQKFSGLPKSHVVGMAGVLDSARFRYFLAEEFKVSVEDVSAMTLGGHGDDMVPMVRYSTVAGIPLPDLVKMGWTSQEKLDAIVERTRKGGGEIVSLLKTGSAYYAPAASAVAMAESYLKDKKRVLPCAAYLSGQYGLKDMYVGVPVVIGAGGVERIIELDFNKTEEKMFEKSVDAVKALCEACVAIAPNLGNK</sequence>
<dbReference type="InterPro" id="IPR022383">
    <property type="entry name" value="Lactate/malate_DH_C"/>
</dbReference>
<organism evidence="11 12">
    <name type="scientific">Pseudaminobacter soli</name>
    <name type="common">ex Li et al. 2025</name>
    <dbReference type="NCBI Taxonomy" id="1295366"/>
    <lineage>
        <taxon>Bacteria</taxon>
        <taxon>Pseudomonadati</taxon>
        <taxon>Pseudomonadota</taxon>
        <taxon>Alphaproteobacteria</taxon>
        <taxon>Hyphomicrobiales</taxon>
        <taxon>Phyllobacteriaceae</taxon>
        <taxon>Pseudaminobacter</taxon>
    </lineage>
</organism>
<evidence type="ECO:0000259" key="9">
    <source>
        <dbReference type="Pfam" id="PF00056"/>
    </source>
</evidence>
<evidence type="ECO:0000313" key="12">
    <source>
        <dbReference type="Proteomes" id="UP000240653"/>
    </source>
</evidence>
<evidence type="ECO:0000256" key="4">
    <source>
        <dbReference type="ARBA" id="ARBA00023027"/>
    </source>
</evidence>
<evidence type="ECO:0000256" key="3">
    <source>
        <dbReference type="ARBA" id="ARBA00023002"/>
    </source>
</evidence>
<dbReference type="NCBIfam" id="NF004863">
    <property type="entry name" value="PRK06223.1"/>
    <property type="match status" value="1"/>
</dbReference>
<dbReference type="Pfam" id="PF02866">
    <property type="entry name" value="Ldh_1_C"/>
    <property type="match status" value="1"/>
</dbReference>
<dbReference type="Pfam" id="PF00056">
    <property type="entry name" value="Ldh_1_N"/>
    <property type="match status" value="1"/>
</dbReference>
<dbReference type="Gene3D" id="3.40.50.720">
    <property type="entry name" value="NAD(P)-binding Rossmann-like Domain"/>
    <property type="match status" value="1"/>
</dbReference>
<evidence type="ECO:0000256" key="7">
    <source>
        <dbReference type="PIRSR" id="PIRSR000102-2"/>
    </source>
</evidence>
<dbReference type="AlphaFoldDB" id="A0A2P7SHU3"/>
<evidence type="ECO:0000259" key="10">
    <source>
        <dbReference type="Pfam" id="PF02866"/>
    </source>
</evidence>
<comment type="catalytic activity">
    <reaction evidence="5">
        <text>(S)-malate + NAD(+) = oxaloacetate + NADH + H(+)</text>
        <dbReference type="Rhea" id="RHEA:21432"/>
        <dbReference type="ChEBI" id="CHEBI:15378"/>
        <dbReference type="ChEBI" id="CHEBI:15589"/>
        <dbReference type="ChEBI" id="CHEBI:16452"/>
        <dbReference type="ChEBI" id="CHEBI:57540"/>
        <dbReference type="ChEBI" id="CHEBI:57945"/>
        <dbReference type="EC" id="1.1.1.37"/>
    </reaction>
</comment>
<dbReference type="PIRSF" id="PIRSF000102">
    <property type="entry name" value="Lac_mal_DH"/>
    <property type="match status" value="1"/>
</dbReference>
<dbReference type="GO" id="GO:0030060">
    <property type="term" value="F:L-malate dehydrogenase (NAD+) activity"/>
    <property type="evidence" value="ECO:0007669"/>
    <property type="project" value="UniProtKB-UniRule"/>
</dbReference>
<evidence type="ECO:0000256" key="5">
    <source>
        <dbReference type="HAMAP-Rule" id="MF_00487"/>
    </source>
</evidence>
<comment type="function">
    <text evidence="1 5">Catalyzes the reversible oxidation of malate to oxaloacetate.</text>
</comment>
<feature type="binding site" evidence="5 8">
    <location>
        <begin position="10"/>
        <end position="15"/>
    </location>
    <ligand>
        <name>NAD(+)</name>
        <dbReference type="ChEBI" id="CHEBI:57540"/>
    </ligand>
</feature>
<dbReference type="FunFam" id="3.90.110.10:FF:000004">
    <property type="entry name" value="Malate dehydrogenase"/>
    <property type="match status" value="1"/>
</dbReference>
<evidence type="ECO:0000313" key="11">
    <source>
        <dbReference type="EMBL" id="PSJ62059.1"/>
    </source>
</evidence>
<proteinExistence type="inferred from homology"/>
<dbReference type="HAMAP" id="MF_00487">
    <property type="entry name" value="Malate_dehydrog_3"/>
    <property type="match status" value="1"/>
</dbReference>
<dbReference type="InterPro" id="IPR011275">
    <property type="entry name" value="Malate_DH_type3"/>
</dbReference>
<feature type="binding site" evidence="5 8">
    <location>
        <begin position="119"/>
        <end position="121"/>
    </location>
    <ligand>
        <name>NAD(+)</name>
        <dbReference type="ChEBI" id="CHEBI:57540"/>
    </ligand>
</feature>
<dbReference type="EC" id="1.1.1.37" evidence="5"/>
<name>A0A2P7SHU3_9HYPH</name>
<feature type="binding site" evidence="5 8">
    <location>
        <position position="34"/>
    </location>
    <ligand>
        <name>NAD(+)</name>
        <dbReference type="ChEBI" id="CHEBI:57540"/>
    </ligand>
</feature>
<comment type="caution">
    <text evidence="11">The sequence shown here is derived from an EMBL/GenBank/DDBJ whole genome shotgun (WGS) entry which is preliminary data.</text>
</comment>
<protein>
    <recommendedName>
        <fullName evidence="5">Malate dehydrogenase</fullName>
        <ecNumber evidence="5">1.1.1.37</ecNumber>
    </recommendedName>
</protein>
<dbReference type="Proteomes" id="UP000240653">
    <property type="component" value="Unassembled WGS sequence"/>
</dbReference>
<dbReference type="SUPFAM" id="SSF51735">
    <property type="entry name" value="NAD(P)-binding Rossmann-fold domains"/>
    <property type="match status" value="1"/>
</dbReference>
<reference evidence="11 12" key="1">
    <citation type="submission" date="2018-03" db="EMBL/GenBank/DDBJ databases">
        <title>The draft genome of Mesorhizobium soli JCM 19897.</title>
        <authorList>
            <person name="Li L."/>
            <person name="Liu L."/>
            <person name="Liang L."/>
            <person name="Wang T."/>
            <person name="Zhang X."/>
        </authorList>
    </citation>
    <scope>NUCLEOTIDE SEQUENCE [LARGE SCALE GENOMIC DNA]</scope>
    <source>
        <strain evidence="11 12">JCM 19897</strain>
    </source>
</reference>
<feature type="binding site" evidence="5 7">
    <location>
        <position position="89"/>
    </location>
    <ligand>
        <name>substrate</name>
    </ligand>
</feature>
<feature type="binding site" evidence="5 7">
    <location>
        <position position="121"/>
    </location>
    <ligand>
        <name>substrate</name>
    </ligand>
</feature>
<dbReference type="GO" id="GO:0006089">
    <property type="term" value="P:lactate metabolic process"/>
    <property type="evidence" value="ECO:0007669"/>
    <property type="project" value="TreeGrafter"/>
</dbReference>
<feature type="binding site" evidence="5 8">
    <location>
        <position position="96"/>
    </location>
    <ligand>
        <name>NAD(+)</name>
        <dbReference type="ChEBI" id="CHEBI:57540"/>
    </ligand>
</feature>
<keyword evidence="2 5" id="KW-0816">Tricarboxylic acid cycle</keyword>
<accession>A0A2P7SHU3</accession>
<dbReference type="FunFam" id="3.40.50.720:FF:000018">
    <property type="entry name" value="Malate dehydrogenase"/>
    <property type="match status" value="1"/>
</dbReference>
<dbReference type="EMBL" id="PXYL01000003">
    <property type="protein sequence ID" value="PSJ62059.1"/>
    <property type="molecule type" value="Genomic_DNA"/>
</dbReference>
<dbReference type="InterPro" id="IPR001236">
    <property type="entry name" value="Lactate/malate_DH_N"/>
</dbReference>
<gene>
    <name evidence="5 11" type="primary">mdh</name>
    <name evidence="11" type="ORF">C7I85_06925</name>
</gene>
<dbReference type="SUPFAM" id="SSF56327">
    <property type="entry name" value="LDH C-terminal domain-like"/>
    <property type="match status" value="1"/>
</dbReference>
<feature type="domain" description="Lactate/malate dehydrogenase N-terminal" evidence="9">
    <location>
        <begin position="5"/>
        <end position="143"/>
    </location>
</feature>
<feature type="domain" description="Lactate/malate dehydrogenase C-terminal" evidence="10">
    <location>
        <begin position="148"/>
        <end position="310"/>
    </location>
</feature>
<dbReference type="InterPro" id="IPR036291">
    <property type="entry name" value="NAD(P)-bd_dom_sf"/>
</dbReference>
<dbReference type="CDD" id="cd01339">
    <property type="entry name" value="LDH-like_MDH"/>
    <property type="match status" value="1"/>
</dbReference>
<dbReference type="InterPro" id="IPR001557">
    <property type="entry name" value="L-lactate/malate_DH"/>
</dbReference>
<dbReference type="RefSeq" id="WP_106723237.1">
    <property type="nucleotide sequence ID" value="NZ_PXYL01000003.1"/>
</dbReference>
<dbReference type="PANTHER" id="PTHR43128">
    <property type="entry name" value="L-2-HYDROXYCARBOXYLATE DEHYDROGENASE (NAD(P)(+))"/>
    <property type="match status" value="1"/>
</dbReference>
<dbReference type="OrthoDB" id="9802969at2"/>